<dbReference type="GO" id="GO:0005737">
    <property type="term" value="C:cytoplasm"/>
    <property type="evidence" value="ECO:0007669"/>
    <property type="project" value="UniProtKB-SubCell"/>
</dbReference>
<keyword evidence="5 15" id="KW-0963">Cytoplasm</keyword>
<dbReference type="InterPro" id="IPR036389">
    <property type="entry name" value="RNase_III_sf"/>
</dbReference>
<dbReference type="SUPFAM" id="SSF54768">
    <property type="entry name" value="dsRNA-binding domain-like"/>
    <property type="match status" value="1"/>
</dbReference>
<dbReference type="Gene3D" id="1.10.1520.10">
    <property type="entry name" value="Ribonuclease III domain"/>
    <property type="match status" value="1"/>
</dbReference>
<keyword evidence="13 15" id="KW-0460">Magnesium</keyword>
<evidence type="ECO:0000256" key="14">
    <source>
        <dbReference type="ARBA" id="ARBA00022884"/>
    </source>
</evidence>
<comment type="catalytic activity">
    <reaction evidence="1 15">
        <text>Endonucleolytic cleavage to 5'-phosphomonoester.</text>
        <dbReference type="EC" id="3.1.26.3"/>
    </reaction>
</comment>
<dbReference type="HAMAP" id="MF_00104">
    <property type="entry name" value="RNase_III"/>
    <property type="match status" value="1"/>
</dbReference>
<dbReference type="FunFam" id="3.30.160.20:FF:000003">
    <property type="entry name" value="Ribonuclease 3"/>
    <property type="match status" value="1"/>
</dbReference>
<dbReference type="GO" id="GO:0042802">
    <property type="term" value="F:identical protein binding"/>
    <property type="evidence" value="ECO:0007669"/>
    <property type="project" value="UniProtKB-ARBA"/>
</dbReference>
<keyword evidence="14 15" id="KW-0694">RNA-binding</keyword>
<accession>D8KBM1</accession>
<dbReference type="CDD" id="cd00593">
    <property type="entry name" value="RIBOc"/>
    <property type="match status" value="1"/>
</dbReference>
<dbReference type="GO" id="GO:0046872">
    <property type="term" value="F:metal ion binding"/>
    <property type="evidence" value="ECO:0007669"/>
    <property type="project" value="UniProtKB-KW"/>
</dbReference>
<dbReference type="eggNOG" id="COG0571">
    <property type="taxonomic scope" value="Bacteria"/>
</dbReference>
<evidence type="ECO:0000256" key="9">
    <source>
        <dbReference type="ARBA" id="ARBA00022722"/>
    </source>
</evidence>
<evidence type="ECO:0000259" key="17">
    <source>
        <dbReference type="PROSITE" id="PS50142"/>
    </source>
</evidence>
<dbReference type="Gene3D" id="3.30.160.20">
    <property type="match status" value="1"/>
</dbReference>
<feature type="binding site" evidence="15">
    <location>
        <position position="116"/>
    </location>
    <ligand>
        <name>Mg(2+)</name>
        <dbReference type="ChEBI" id="CHEBI:18420"/>
    </ligand>
</feature>
<dbReference type="InterPro" id="IPR014720">
    <property type="entry name" value="dsRBD_dom"/>
</dbReference>
<dbReference type="OrthoDB" id="9805026at2"/>
<evidence type="ECO:0000313" key="19">
    <source>
        <dbReference type="Proteomes" id="UP000000393"/>
    </source>
</evidence>
<dbReference type="NCBIfam" id="TIGR02191">
    <property type="entry name" value="RNaseIII"/>
    <property type="match status" value="1"/>
</dbReference>
<dbReference type="PROSITE" id="PS00517">
    <property type="entry name" value="RNASE_3_1"/>
    <property type="match status" value="1"/>
</dbReference>
<dbReference type="GO" id="GO:0019843">
    <property type="term" value="F:rRNA binding"/>
    <property type="evidence" value="ECO:0007669"/>
    <property type="project" value="UniProtKB-KW"/>
</dbReference>
<dbReference type="AlphaFoldDB" id="D8KBM1"/>
<evidence type="ECO:0000256" key="5">
    <source>
        <dbReference type="ARBA" id="ARBA00022490"/>
    </source>
</evidence>
<sequence length="233" mass="25938">MTDDLGRLCQKLGYQFAEPALLRHAITHRSAAKENNERLEFLGDSILNFLIADFLYSGFPKAQEGKLSRLRATLVKGETLAELARELEIGDHLILGLGELKSGGYRRTSILADAFEAVIGAVYLDGGLEACRQLVSSLYRDRLETLTDEVLLNLKDPKTRLQEYLQARQFPLPDYRVSAVNGEAHDQVFQVECTLNNTFPSVIGIGRSRRKAEQDAATRALALLLAENEDMNA</sequence>
<comment type="function">
    <text evidence="15">Digests double-stranded RNA. Involved in the processing of primary rRNA transcript to yield the immediate precursors to the large and small rRNAs (23S and 16S). Processes some mRNAs, and tRNAs when they are encoded in the rRNA operon. Processes pre-crRNA and tracrRNA of type II CRISPR loci if present in the organism.</text>
</comment>
<gene>
    <name evidence="15" type="primary">rnc</name>
    <name evidence="18" type="ordered locus">Nwat_0676</name>
</gene>
<dbReference type="Proteomes" id="UP000000393">
    <property type="component" value="Chromosome"/>
</dbReference>
<evidence type="ECO:0000256" key="2">
    <source>
        <dbReference type="ARBA" id="ARBA00004496"/>
    </source>
</evidence>
<feature type="binding site" evidence="15">
    <location>
        <position position="40"/>
    </location>
    <ligand>
        <name>Mg(2+)</name>
        <dbReference type="ChEBI" id="CHEBI:18420"/>
    </ligand>
</feature>
<dbReference type="InterPro" id="IPR000999">
    <property type="entry name" value="RNase_III_dom"/>
</dbReference>
<evidence type="ECO:0000259" key="16">
    <source>
        <dbReference type="PROSITE" id="PS50137"/>
    </source>
</evidence>
<keyword evidence="7 15" id="KW-0507">mRNA processing</keyword>
<keyword evidence="19" id="KW-1185">Reference proteome</keyword>
<protein>
    <recommendedName>
        <fullName evidence="15">Ribonuclease 3</fullName>
        <ecNumber evidence="15">3.1.26.3</ecNumber>
    </recommendedName>
    <alternativeName>
        <fullName evidence="15">Ribonuclease III</fullName>
        <shortName evidence="15">RNase III</shortName>
    </alternativeName>
</protein>
<organism evidence="18 19">
    <name type="scientific">Nitrosococcus watsoni (strain C-113)</name>
    <dbReference type="NCBI Taxonomy" id="105559"/>
    <lineage>
        <taxon>Bacteria</taxon>
        <taxon>Pseudomonadati</taxon>
        <taxon>Pseudomonadota</taxon>
        <taxon>Gammaproteobacteria</taxon>
        <taxon>Chromatiales</taxon>
        <taxon>Chromatiaceae</taxon>
        <taxon>Nitrosococcus</taxon>
    </lineage>
</organism>
<dbReference type="InterPro" id="IPR011907">
    <property type="entry name" value="RNase_III"/>
</dbReference>
<evidence type="ECO:0000256" key="1">
    <source>
        <dbReference type="ARBA" id="ARBA00000109"/>
    </source>
</evidence>
<comment type="similarity">
    <text evidence="3">Belongs to the ribonuclease III family.</text>
</comment>
<dbReference type="RefSeq" id="WP_013219737.1">
    <property type="nucleotide sequence ID" value="NC_014315.1"/>
</dbReference>
<evidence type="ECO:0000256" key="10">
    <source>
        <dbReference type="ARBA" id="ARBA00022723"/>
    </source>
</evidence>
<comment type="subcellular location">
    <subcellularLocation>
        <location evidence="2 15">Cytoplasm</location>
    </subcellularLocation>
</comment>
<keyword evidence="12 15" id="KW-0378">Hydrolase</keyword>
<keyword evidence="9 15" id="KW-0540">Nuclease</keyword>
<dbReference type="GO" id="GO:0006364">
    <property type="term" value="P:rRNA processing"/>
    <property type="evidence" value="ECO:0007669"/>
    <property type="project" value="UniProtKB-UniRule"/>
</dbReference>
<feature type="active site" evidence="15">
    <location>
        <position position="116"/>
    </location>
</feature>
<evidence type="ECO:0000256" key="13">
    <source>
        <dbReference type="ARBA" id="ARBA00022842"/>
    </source>
</evidence>
<dbReference type="GO" id="GO:0010468">
    <property type="term" value="P:regulation of gene expression"/>
    <property type="evidence" value="ECO:0007669"/>
    <property type="project" value="TreeGrafter"/>
</dbReference>
<dbReference type="Pfam" id="PF14622">
    <property type="entry name" value="Ribonucleas_3_3"/>
    <property type="match status" value="1"/>
</dbReference>
<dbReference type="GO" id="GO:0003725">
    <property type="term" value="F:double-stranded RNA binding"/>
    <property type="evidence" value="ECO:0007669"/>
    <property type="project" value="TreeGrafter"/>
</dbReference>
<keyword evidence="6 15" id="KW-0698">rRNA processing</keyword>
<dbReference type="SUPFAM" id="SSF69065">
    <property type="entry name" value="RNase III domain-like"/>
    <property type="match status" value="1"/>
</dbReference>
<dbReference type="KEGG" id="nwa:Nwat_0676"/>
<dbReference type="PROSITE" id="PS50137">
    <property type="entry name" value="DS_RBD"/>
    <property type="match status" value="1"/>
</dbReference>
<evidence type="ECO:0000313" key="18">
    <source>
        <dbReference type="EMBL" id="ADJ27632.1"/>
    </source>
</evidence>
<feature type="binding site" evidence="15">
    <location>
        <position position="113"/>
    </location>
    <ligand>
        <name>Mg(2+)</name>
        <dbReference type="ChEBI" id="CHEBI:18420"/>
    </ligand>
</feature>
<dbReference type="SMART" id="SM00358">
    <property type="entry name" value="DSRM"/>
    <property type="match status" value="1"/>
</dbReference>
<dbReference type="SMART" id="SM00535">
    <property type="entry name" value="RIBOc"/>
    <property type="match status" value="1"/>
</dbReference>
<keyword evidence="15" id="KW-0699">rRNA-binding</keyword>
<dbReference type="PROSITE" id="PS50142">
    <property type="entry name" value="RNASE_3_2"/>
    <property type="match status" value="1"/>
</dbReference>
<dbReference type="EMBL" id="CP002086">
    <property type="protein sequence ID" value="ADJ27632.1"/>
    <property type="molecule type" value="Genomic_DNA"/>
</dbReference>
<dbReference type="STRING" id="105559.Nwat_0676"/>
<keyword evidence="8 15" id="KW-0819">tRNA processing</keyword>
<dbReference type="PANTHER" id="PTHR11207">
    <property type="entry name" value="RIBONUCLEASE III"/>
    <property type="match status" value="1"/>
</dbReference>
<evidence type="ECO:0000256" key="11">
    <source>
        <dbReference type="ARBA" id="ARBA00022759"/>
    </source>
</evidence>
<dbReference type="FunFam" id="1.10.1520.10:FF:000001">
    <property type="entry name" value="Ribonuclease 3"/>
    <property type="match status" value="1"/>
</dbReference>
<dbReference type="EC" id="3.1.26.3" evidence="15"/>
<evidence type="ECO:0000256" key="7">
    <source>
        <dbReference type="ARBA" id="ARBA00022664"/>
    </source>
</evidence>
<evidence type="ECO:0000256" key="3">
    <source>
        <dbReference type="ARBA" id="ARBA00010183"/>
    </source>
</evidence>
<dbReference type="PANTHER" id="PTHR11207:SF0">
    <property type="entry name" value="RIBONUCLEASE 3"/>
    <property type="match status" value="1"/>
</dbReference>
<evidence type="ECO:0000256" key="8">
    <source>
        <dbReference type="ARBA" id="ARBA00022694"/>
    </source>
</evidence>
<proteinExistence type="inferred from homology"/>
<feature type="domain" description="DRBM" evidence="16">
    <location>
        <begin position="156"/>
        <end position="226"/>
    </location>
</feature>
<keyword evidence="11 15" id="KW-0255">Endonuclease</keyword>
<dbReference type="CDD" id="cd10845">
    <property type="entry name" value="DSRM_RNAse_III_family"/>
    <property type="match status" value="1"/>
</dbReference>
<evidence type="ECO:0000256" key="6">
    <source>
        <dbReference type="ARBA" id="ARBA00022552"/>
    </source>
</evidence>
<comment type="subunit">
    <text evidence="4 15">Homodimer.</text>
</comment>
<dbReference type="HOGENOM" id="CLU_000907_1_1_6"/>
<dbReference type="GO" id="GO:0006397">
    <property type="term" value="P:mRNA processing"/>
    <property type="evidence" value="ECO:0007669"/>
    <property type="project" value="UniProtKB-UniRule"/>
</dbReference>
<dbReference type="GO" id="GO:0004525">
    <property type="term" value="F:ribonuclease III activity"/>
    <property type="evidence" value="ECO:0007669"/>
    <property type="project" value="UniProtKB-UniRule"/>
</dbReference>
<evidence type="ECO:0000256" key="15">
    <source>
        <dbReference type="HAMAP-Rule" id="MF_00104"/>
    </source>
</evidence>
<feature type="domain" description="RNase III" evidence="17">
    <location>
        <begin position="5"/>
        <end position="127"/>
    </location>
</feature>
<feature type="active site" evidence="15">
    <location>
        <position position="44"/>
    </location>
</feature>
<evidence type="ECO:0000256" key="4">
    <source>
        <dbReference type="ARBA" id="ARBA00011738"/>
    </source>
</evidence>
<dbReference type="Pfam" id="PF00035">
    <property type="entry name" value="dsrm"/>
    <property type="match status" value="1"/>
</dbReference>
<name>D8KBM1_NITWC</name>
<reference evidence="18 19" key="1">
    <citation type="submission" date="2010-06" db="EMBL/GenBank/DDBJ databases">
        <title>Complete sequence of chromosome of Nitrosococcus watsoni C-113.</title>
        <authorList>
            <consortium name="US DOE Joint Genome Institute"/>
            <person name="Lucas S."/>
            <person name="Copeland A."/>
            <person name="Lapidus A."/>
            <person name="Cheng J.-F."/>
            <person name="Bruce D."/>
            <person name="Goodwin L."/>
            <person name="Pitluck S."/>
            <person name="Malfatti S.A."/>
            <person name="Chain P.S.G."/>
            <person name="Land M."/>
            <person name="Hauser L."/>
            <person name="Kyrpides N."/>
            <person name="Ivanova N."/>
            <person name="Cambell M.A."/>
            <person name="Heidelberg J.F."/>
            <person name="Klotz M.G."/>
            <person name="Woyke T."/>
        </authorList>
    </citation>
    <scope>NUCLEOTIDE SEQUENCE [LARGE SCALE GENOMIC DNA]</scope>
    <source>
        <strain evidence="18 19">C-113</strain>
    </source>
</reference>
<comment type="cofactor">
    <cofactor evidence="15">
        <name>Mg(2+)</name>
        <dbReference type="ChEBI" id="CHEBI:18420"/>
    </cofactor>
</comment>
<evidence type="ECO:0000256" key="12">
    <source>
        <dbReference type="ARBA" id="ARBA00022801"/>
    </source>
</evidence>
<dbReference type="GO" id="GO:0008033">
    <property type="term" value="P:tRNA processing"/>
    <property type="evidence" value="ECO:0007669"/>
    <property type="project" value="UniProtKB-KW"/>
</dbReference>
<keyword evidence="10 15" id="KW-0479">Metal-binding</keyword>